<keyword evidence="4" id="KW-1185">Reference proteome</keyword>
<feature type="domain" description="Orc1-like AAA ATPase" evidence="2">
    <location>
        <begin position="42"/>
        <end position="126"/>
    </location>
</feature>
<name>A0A4Y3KTF7_9CELL</name>
<dbReference type="AlphaFoldDB" id="A0A4Y3KTF7"/>
<reference evidence="3" key="1">
    <citation type="submission" date="2019-06" db="EMBL/GenBank/DDBJ databases">
        <title>Whole genome shotgun sequence of Cellulomonas cellasea NBRC 3753.</title>
        <authorList>
            <person name="Hosoyama A."/>
            <person name="Uohara A."/>
            <person name="Ohji S."/>
            <person name="Ichikawa N."/>
        </authorList>
    </citation>
    <scope>NUCLEOTIDE SEQUENCE [LARGE SCALE GENOMIC DNA]</scope>
    <source>
        <strain evidence="3">NBRC 3753</strain>
    </source>
</reference>
<proteinExistence type="predicted"/>
<dbReference type="EMBL" id="BJLR01000013">
    <property type="protein sequence ID" value="GEA87362.1"/>
    <property type="molecule type" value="Genomic_DNA"/>
</dbReference>
<feature type="compositionally biased region" description="Basic and acidic residues" evidence="1">
    <location>
        <begin position="711"/>
        <end position="723"/>
    </location>
</feature>
<gene>
    <name evidence="3" type="ORF">CCE01nite_13110</name>
</gene>
<accession>A0A4Y3KTF7</accession>
<protein>
    <recommendedName>
        <fullName evidence="2">Orc1-like AAA ATPase domain-containing protein</fullName>
    </recommendedName>
</protein>
<feature type="region of interest" description="Disordered" evidence="1">
    <location>
        <begin position="698"/>
        <end position="723"/>
    </location>
</feature>
<evidence type="ECO:0000313" key="4">
    <source>
        <dbReference type="Proteomes" id="UP000317046"/>
    </source>
</evidence>
<evidence type="ECO:0000256" key="1">
    <source>
        <dbReference type="SAM" id="MobiDB-lite"/>
    </source>
</evidence>
<sequence length="723" mass="78173">MPDEPVTRSASQQAGPLLDRPPTAPSGQRLAQRLDAARERAFVGREHEQRVLAEALAGGPDAPRVVHVHGPGGIGKSTLLRRFVARARAAGRPVVELDARSVGPSAAALEDTGARALVDPRCVLVVDSLEHGPWLEAWLRERFLPRLPDDVLVVLAGRTPPDVEWRVDPGWAGAVTALALGPLGPGTSAALLTAAGLDEAGHGAVLGFAGGNPLVLSLAAAVVRGAESQPQEWRPSGDVLAMLLARLVGEVPSPAHRRALEVSAQAYTTTEDLLRATLPDEDAHALFAWLRGLPFVEAVPHGLHPHDAVREALAEDLRWRDPEAFGAVRDRLTQALLRRLRAVDERAAISVVGELLFPFRPDGDPSWQREGEVRSGPLTEADVPAVLRLAATAEGPESAAIAAHWVAREPQAFRVYRWPGSDEPVAFSARLHLDAPRTDDLAVDPVVAAAWEHVATTGGLRPGEHVAVTRFAVHPERYQQPSAVMSLVLWETVADISRSTGLAHCFCVYRDAETWGPVCRYWDLADVGARPVVGADAYALYVHDWRHVPFAPWIELIMSPLPERDAVERPRPEPRPVLARADFDAAVRDALRGWRRRDALASTPLLRTRLVPPGATDPQAALRAVLHATLGALRADEAGRRGYDAVSALHLAGAPTQESAARRLGVPFSTFRRHLALGVRRLCDALWELEVHGLQHVTGDAHTPVPASGDRGSRPDRESRPNR</sequence>
<evidence type="ECO:0000259" key="2">
    <source>
        <dbReference type="Pfam" id="PF13191"/>
    </source>
</evidence>
<dbReference type="SUPFAM" id="SSF52540">
    <property type="entry name" value="P-loop containing nucleoside triphosphate hydrolases"/>
    <property type="match status" value="1"/>
</dbReference>
<dbReference type="PRINTS" id="PR00364">
    <property type="entry name" value="DISEASERSIST"/>
</dbReference>
<dbReference type="Proteomes" id="UP000317046">
    <property type="component" value="Unassembled WGS sequence"/>
</dbReference>
<feature type="region of interest" description="Disordered" evidence="1">
    <location>
        <begin position="1"/>
        <end position="31"/>
    </location>
</feature>
<organism evidence="3 4">
    <name type="scientific">Cellulomonas cellasea</name>
    <dbReference type="NCBI Taxonomy" id="43670"/>
    <lineage>
        <taxon>Bacteria</taxon>
        <taxon>Bacillati</taxon>
        <taxon>Actinomycetota</taxon>
        <taxon>Actinomycetes</taxon>
        <taxon>Micrococcales</taxon>
        <taxon>Cellulomonadaceae</taxon>
        <taxon>Cellulomonas</taxon>
    </lineage>
</organism>
<comment type="caution">
    <text evidence="3">The sequence shown here is derived from an EMBL/GenBank/DDBJ whole genome shotgun (WGS) entry which is preliminary data.</text>
</comment>
<dbReference type="Gene3D" id="3.40.50.300">
    <property type="entry name" value="P-loop containing nucleotide triphosphate hydrolases"/>
    <property type="match status" value="1"/>
</dbReference>
<dbReference type="InterPro" id="IPR041664">
    <property type="entry name" value="AAA_16"/>
</dbReference>
<dbReference type="Pfam" id="PF13191">
    <property type="entry name" value="AAA_16"/>
    <property type="match status" value="1"/>
</dbReference>
<dbReference type="RefSeq" id="WP_170223942.1">
    <property type="nucleotide sequence ID" value="NZ_BJLR01000013.1"/>
</dbReference>
<dbReference type="InterPro" id="IPR027417">
    <property type="entry name" value="P-loop_NTPase"/>
</dbReference>
<evidence type="ECO:0000313" key="3">
    <source>
        <dbReference type="EMBL" id="GEA87362.1"/>
    </source>
</evidence>